<dbReference type="AlphaFoldDB" id="A0A109JD49"/>
<name>A0A109JD49_9HYPH</name>
<sequence>MRLPIPGLDLQTCKINSGNASNVDAGHLGTVRHLSFREGSDAASAAKAVLDRVGIERIGGQLLTRRSQGELVAGNEGEQPSAPSA</sequence>
<proteinExistence type="predicted"/>
<accession>A0A109JD49</accession>
<protein>
    <submittedName>
        <fullName evidence="1">Uncharacterized protein</fullName>
    </submittedName>
</protein>
<dbReference type="Proteomes" id="UP000068164">
    <property type="component" value="Unassembled WGS sequence"/>
</dbReference>
<evidence type="ECO:0000313" key="1">
    <source>
        <dbReference type="EMBL" id="KWV46691.1"/>
    </source>
</evidence>
<comment type="caution">
    <text evidence="1">The sequence shown here is derived from an EMBL/GenBank/DDBJ whole genome shotgun (WGS) entry which is preliminary data.</text>
</comment>
<reference evidence="1 2" key="1">
    <citation type="submission" date="2015-11" db="EMBL/GenBank/DDBJ databases">
        <title>Draft Genome Sequence of the Strain BR 10423 (Rhizobium sp.) isolated from nodules of Mimosa pudica.</title>
        <authorList>
            <person name="Barauna A.C."/>
            <person name="Zilli J.E."/>
            <person name="Simoes-Araujo J.L."/>
            <person name="Reis V.M."/>
            <person name="James E.K."/>
            <person name="Reis F.B.Jr."/>
            <person name="Rouws L.F."/>
            <person name="Passos S.R."/>
            <person name="Gois S.R."/>
        </authorList>
    </citation>
    <scope>NUCLEOTIDE SEQUENCE [LARGE SCALE GENOMIC DNA]</scope>
    <source>
        <strain evidence="1 2">BR10423</strain>
    </source>
</reference>
<organism evidence="1 2">
    <name type="scientific">Rhizobium altiplani</name>
    <dbReference type="NCBI Taxonomy" id="1864509"/>
    <lineage>
        <taxon>Bacteria</taxon>
        <taxon>Pseudomonadati</taxon>
        <taxon>Pseudomonadota</taxon>
        <taxon>Alphaproteobacteria</taxon>
        <taxon>Hyphomicrobiales</taxon>
        <taxon>Rhizobiaceae</taxon>
        <taxon>Rhizobium/Agrobacterium group</taxon>
        <taxon>Rhizobium</taxon>
    </lineage>
</organism>
<evidence type="ECO:0000313" key="2">
    <source>
        <dbReference type="Proteomes" id="UP000068164"/>
    </source>
</evidence>
<dbReference type="EMBL" id="LNCD01000106">
    <property type="protein sequence ID" value="KWV46691.1"/>
    <property type="molecule type" value="Genomic_DNA"/>
</dbReference>
<gene>
    <name evidence="1" type="ORF">AS026_14930</name>
</gene>
<keyword evidence="2" id="KW-1185">Reference proteome</keyword>